<dbReference type="PANTHER" id="PTHR33356:SF17">
    <property type="entry name" value="TPX2 CENTRAL DOMAIN-CONTAINING PROTEIN"/>
    <property type="match status" value="1"/>
</dbReference>
<gene>
    <name evidence="2" type="ORF">SAY87_025958</name>
</gene>
<evidence type="ECO:0000313" key="2">
    <source>
        <dbReference type="EMBL" id="KAK4746921.1"/>
    </source>
</evidence>
<reference evidence="2 3" key="1">
    <citation type="journal article" date="2023" name="Hortic Res">
        <title>Pangenome of water caltrop reveals structural variations and asymmetric subgenome divergence after allopolyploidization.</title>
        <authorList>
            <person name="Zhang X."/>
            <person name="Chen Y."/>
            <person name="Wang L."/>
            <person name="Yuan Y."/>
            <person name="Fang M."/>
            <person name="Shi L."/>
            <person name="Lu R."/>
            <person name="Comes H.P."/>
            <person name="Ma Y."/>
            <person name="Chen Y."/>
            <person name="Huang G."/>
            <person name="Zhou Y."/>
            <person name="Zheng Z."/>
            <person name="Qiu Y."/>
        </authorList>
    </citation>
    <scope>NUCLEOTIDE SEQUENCE [LARGE SCALE GENOMIC DNA]</scope>
    <source>
        <tissue evidence="2">Roots</tissue>
    </source>
</reference>
<comment type="caution">
    <text evidence="2">The sequence shown here is derived from an EMBL/GenBank/DDBJ whole genome shotgun (WGS) entry which is preliminary data.</text>
</comment>
<dbReference type="Proteomes" id="UP001345219">
    <property type="component" value="Chromosome 20"/>
</dbReference>
<dbReference type="AlphaFoldDB" id="A0AAN7GIK5"/>
<dbReference type="PANTHER" id="PTHR33356">
    <property type="entry name" value="TIP41-LIKE PROTEIN"/>
    <property type="match status" value="1"/>
</dbReference>
<feature type="compositionally biased region" description="Polar residues" evidence="1">
    <location>
        <begin position="108"/>
        <end position="117"/>
    </location>
</feature>
<keyword evidence="3" id="KW-1185">Reference proteome</keyword>
<evidence type="ECO:0000256" key="1">
    <source>
        <dbReference type="SAM" id="MobiDB-lite"/>
    </source>
</evidence>
<evidence type="ECO:0000313" key="3">
    <source>
        <dbReference type="Proteomes" id="UP001345219"/>
    </source>
</evidence>
<protein>
    <submittedName>
        <fullName evidence="2">Uncharacterized protein</fullName>
    </submittedName>
</protein>
<dbReference type="EMBL" id="JAXIOK010000020">
    <property type="protein sequence ID" value="KAK4746921.1"/>
    <property type="molecule type" value="Genomic_DNA"/>
</dbReference>
<proteinExistence type="predicted"/>
<organism evidence="2 3">
    <name type="scientific">Trapa incisa</name>
    <dbReference type="NCBI Taxonomy" id="236973"/>
    <lineage>
        <taxon>Eukaryota</taxon>
        <taxon>Viridiplantae</taxon>
        <taxon>Streptophyta</taxon>
        <taxon>Embryophyta</taxon>
        <taxon>Tracheophyta</taxon>
        <taxon>Spermatophyta</taxon>
        <taxon>Magnoliopsida</taxon>
        <taxon>eudicotyledons</taxon>
        <taxon>Gunneridae</taxon>
        <taxon>Pentapetalae</taxon>
        <taxon>rosids</taxon>
        <taxon>malvids</taxon>
        <taxon>Myrtales</taxon>
        <taxon>Lythraceae</taxon>
        <taxon>Trapa</taxon>
    </lineage>
</organism>
<name>A0AAN7GIK5_9MYRT</name>
<feature type="region of interest" description="Disordered" evidence="1">
    <location>
        <begin position="101"/>
        <end position="153"/>
    </location>
</feature>
<accession>A0AAN7GIK5</accession>
<feature type="compositionally biased region" description="Low complexity" evidence="1">
    <location>
        <begin position="135"/>
        <end position="145"/>
    </location>
</feature>
<sequence length="412" mass="44818">MATEGLDAAVFWNDFLMARAGSVEAESGLGGAGEFPSEFPYEIDTPVNSILSSSEMAKSGGDDNAEVNEEVEDFLAELTRRLTRSSGSDAKKSASSLSFRSKTEALAVSNSPKSTLTGLRGWPPNHGSRMSRDASPNGGSTTPSSPVTPFPPEDSQLNWNLIYTASEKVAKLRPSGQEAKLLPHPRPVGAPVCPVKSHRLAAAMKPALHSCCSAHMAADGFSVTNQYWNAQDLQVQRAFSPRWPNIVKANLFVLQNQKIQNMIKGIEFESFRGRWDDGRLLVGAPRNDLPSPHPQNAQQNMNRPNSRALFNDSGSVRGHRAGTGVFLPRRCENPAPKSLKRSGCTTVPVPPKVVHALNLNLGDADARPQPYFASDYDTLMARRNASLELQKTSLRSRVGITKGVILPQEWTY</sequence>